<keyword evidence="3" id="KW-1185">Reference proteome</keyword>
<dbReference type="InParanoid" id="A0A0C2X5T0"/>
<protein>
    <submittedName>
        <fullName evidence="2">Uncharacterized protein</fullName>
    </submittedName>
</protein>
<dbReference type="EMBL" id="KN818248">
    <property type="protein sequence ID" value="KIL64626.1"/>
    <property type="molecule type" value="Genomic_DNA"/>
</dbReference>
<name>A0A0C2X5T0_AMAMK</name>
<dbReference type="AlphaFoldDB" id="A0A0C2X5T0"/>
<accession>A0A0C2X5T0</accession>
<proteinExistence type="predicted"/>
<organism evidence="2 3">
    <name type="scientific">Amanita muscaria (strain Koide BX008)</name>
    <dbReference type="NCBI Taxonomy" id="946122"/>
    <lineage>
        <taxon>Eukaryota</taxon>
        <taxon>Fungi</taxon>
        <taxon>Dikarya</taxon>
        <taxon>Basidiomycota</taxon>
        <taxon>Agaricomycotina</taxon>
        <taxon>Agaricomycetes</taxon>
        <taxon>Agaricomycetidae</taxon>
        <taxon>Agaricales</taxon>
        <taxon>Pluteineae</taxon>
        <taxon>Amanitaceae</taxon>
        <taxon>Amanita</taxon>
    </lineage>
</organism>
<sequence>MFLFGPAHGRFPVGSTRLPAATKGRSVSDETMTAALLLQASKPHKRQRLSPRSLSGNIPAVTKPRYSY</sequence>
<dbReference type="Proteomes" id="UP000054549">
    <property type="component" value="Unassembled WGS sequence"/>
</dbReference>
<dbReference type="HOGENOM" id="CLU_2793448_0_0_1"/>
<evidence type="ECO:0000313" key="3">
    <source>
        <dbReference type="Proteomes" id="UP000054549"/>
    </source>
</evidence>
<evidence type="ECO:0000256" key="1">
    <source>
        <dbReference type="SAM" id="MobiDB-lite"/>
    </source>
</evidence>
<gene>
    <name evidence="2" type="ORF">M378DRAFT_582146</name>
</gene>
<feature type="region of interest" description="Disordered" evidence="1">
    <location>
        <begin position="41"/>
        <end position="68"/>
    </location>
</feature>
<evidence type="ECO:0000313" key="2">
    <source>
        <dbReference type="EMBL" id="KIL64626.1"/>
    </source>
</evidence>
<reference evidence="2 3" key="1">
    <citation type="submission" date="2014-04" db="EMBL/GenBank/DDBJ databases">
        <title>Evolutionary Origins and Diversification of the Mycorrhizal Mutualists.</title>
        <authorList>
            <consortium name="DOE Joint Genome Institute"/>
            <consortium name="Mycorrhizal Genomics Consortium"/>
            <person name="Kohler A."/>
            <person name="Kuo A."/>
            <person name="Nagy L.G."/>
            <person name="Floudas D."/>
            <person name="Copeland A."/>
            <person name="Barry K.W."/>
            <person name="Cichocki N."/>
            <person name="Veneault-Fourrey C."/>
            <person name="LaButti K."/>
            <person name="Lindquist E.A."/>
            <person name="Lipzen A."/>
            <person name="Lundell T."/>
            <person name="Morin E."/>
            <person name="Murat C."/>
            <person name="Riley R."/>
            <person name="Ohm R."/>
            <person name="Sun H."/>
            <person name="Tunlid A."/>
            <person name="Henrissat B."/>
            <person name="Grigoriev I.V."/>
            <person name="Hibbett D.S."/>
            <person name="Martin F."/>
        </authorList>
    </citation>
    <scope>NUCLEOTIDE SEQUENCE [LARGE SCALE GENOMIC DNA]</scope>
    <source>
        <strain evidence="2 3">Koide BX008</strain>
    </source>
</reference>